<dbReference type="InterPro" id="IPR016071">
    <property type="entry name" value="Staphylococal_nuclease_OB-fold"/>
</dbReference>
<comment type="caution">
    <text evidence="3">The sequence shown here is derived from an EMBL/GenBank/DDBJ whole genome shotgun (WGS) entry which is preliminary data.</text>
</comment>
<dbReference type="PROSITE" id="PS51257">
    <property type="entry name" value="PROKAR_LIPOPROTEIN"/>
    <property type="match status" value="1"/>
</dbReference>
<evidence type="ECO:0000313" key="4">
    <source>
        <dbReference type="Proteomes" id="UP000305451"/>
    </source>
</evidence>
<dbReference type="InterPro" id="IPR035437">
    <property type="entry name" value="SNase_OB-fold_sf"/>
</dbReference>
<sequence>MYYNFRVVFTFLISFFLFSCGSDSVPVSPTRTGEGLATYSPVSFHLQTIEGSFEIRLAEVEAPNDEPARRRTRAALAALLEEAGANLELIETGTGEDRYGRHVGHAEFDREAGRVWIQGELVSAGWLMAAGRADSRARIGRLLELEERARAMRSGLWASGQLVVRDPDPNGLAQHLDSYQIVRGRVIDTGAARNGRVYLNFGLDWRTDFTVSISPAHLERFQEAGLDPMALAGHEVRVRGWLYRENGPMIALDHPEAIEQFD</sequence>
<organism evidence="3 4">
    <name type="scientific">Marinicauda pacifica</name>
    <dbReference type="NCBI Taxonomy" id="1133559"/>
    <lineage>
        <taxon>Bacteria</taxon>
        <taxon>Pseudomonadati</taxon>
        <taxon>Pseudomonadota</taxon>
        <taxon>Alphaproteobacteria</taxon>
        <taxon>Maricaulales</taxon>
        <taxon>Maricaulaceae</taxon>
        <taxon>Marinicauda</taxon>
    </lineage>
</organism>
<gene>
    <name evidence="3" type="ORF">E5162_07625</name>
</gene>
<dbReference type="EMBL" id="SRXV01000002">
    <property type="protein sequence ID" value="TGY92930.1"/>
    <property type="molecule type" value="Genomic_DNA"/>
</dbReference>
<dbReference type="AlphaFoldDB" id="A0A4S2HAI0"/>
<proteinExistence type="predicted"/>
<keyword evidence="4" id="KW-1185">Reference proteome</keyword>
<feature type="domain" description="TNase-like" evidence="2">
    <location>
        <begin position="55"/>
        <end position="158"/>
    </location>
</feature>
<feature type="signal peptide" evidence="1">
    <location>
        <begin position="1"/>
        <end position="19"/>
    </location>
</feature>
<dbReference type="Pfam" id="PF00565">
    <property type="entry name" value="SNase"/>
    <property type="match status" value="1"/>
</dbReference>
<name>A0A4S2HAI0_9PROT</name>
<evidence type="ECO:0000256" key="1">
    <source>
        <dbReference type="SAM" id="SignalP"/>
    </source>
</evidence>
<evidence type="ECO:0000259" key="2">
    <source>
        <dbReference type="Pfam" id="PF00565"/>
    </source>
</evidence>
<protein>
    <submittedName>
        <fullName evidence="3">Nuclease</fullName>
    </submittedName>
</protein>
<feature type="chain" id="PRO_5020391757" evidence="1">
    <location>
        <begin position="20"/>
        <end position="262"/>
    </location>
</feature>
<keyword evidence="1" id="KW-0732">Signal</keyword>
<reference evidence="3 4" key="1">
    <citation type="journal article" date="2013" name="Int. J. Syst. Evol. Microbiol.">
        <title>Marinicauda pacifica gen. nov., sp. nov., a prosthecate alphaproteobacterium of the family Hyphomonadaceae isolated from deep seawater.</title>
        <authorList>
            <person name="Zhang X.Y."/>
            <person name="Li G.W."/>
            <person name="Wang C.S."/>
            <person name="Zhang Y.J."/>
            <person name="Xu X.W."/>
            <person name="Li H."/>
            <person name="Liu A."/>
            <person name="Liu C."/>
            <person name="Xie B.B."/>
            <person name="Qin Q.L."/>
            <person name="Xu Z."/>
            <person name="Chen X.L."/>
            <person name="Zhou B.C."/>
            <person name="Zhang Y.Z."/>
        </authorList>
    </citation>
    <scope>NUCLEOTIDE SEQUENCE [LARGE SCALE GENOMIC DNA]</scope>
    <source>
        <strain evidence="3 4">P-1 km-3</strain>
    </source>
</reference>
<dbReference type="Gene3D" id="2.40.50.90">
    <property type="match status" value="1"/>
</dbReference>
<accession>A0A4S2HAI0</accession>
<dbReference type="Proteomes" id="UP000305451">
    <property type="component" value="Unassembled WGS sequence"/>
</dbReference>
<dbReference type="SUPFAM" id="SSF50199">
    <property type="entry name" value="Staphylococcal nuclease"/>
    <property type="match status" value="1"/>
</dbReference>
<evidence type="ECO:0000313" key="3">
    <source>
        <dbReference type="EMBL" id="TGY92930.1"/>
    </source>
</evidence>